<reference evidence="3" key="2">
    <citation type="submission" date="2020-09" db="EMBL/GenBank/DDBJ databases">
        <authorList>
            <person name="Sun Q."/>
            <person name="Zhou Y."/>
        </authorList>
    </citation>
    <scope>NUCLEOTIDE SEQUENCE</scope>
    <source>
        <strain evidence="3">CGMCC 4.7368</strain>
    </source>
</reference>
<name>A0A917Z3P7_9ACTN</name>
<keyword evidence="3" id="KW-0255">Endonuclease</keyword>
<dbReference type="SUPFAM" id="SSF56219">
    <property type="entry name" value="DNase I-like"/>
    <property type="match status" value="1"/>
</dbReference>
<proteinExistence type="predicted"/>
<dbReference type="Proteomes" id="UP000646523">
    <property type="component" value="Unassembled WGS sequence"/>
</dbReference>
<dbReference type="RefSeq" id="WP_189125562.1">
    <property type="nucleotide sequence ID" value="NZ_BMNH01000011.1"/>
</dbReference>
<organism evidence="3 4">
    <name type="scientific">Nonomuraea cavernae</name>
    <dbReference type="NCBI Taxonomy" id="2045107"/>
    <lineage>
        <taxon>Bacteria</taxon>
        <taxon>Bacillati</taxon>
        <taxon>Actinomycetota</taxon>
        <taxon>Actinomycetes</taxon>
        <taxon>Streptosporangiales</taxon>
        <taxon>Streptosporangiaceae</taxon>
        <taxon>Nonomuraea</taxon>
    </lineage>
</organism>
<accession>A0A917Z3P7</accession>
<feature type="domain" description="Endonuclease/exonuclease/phosphatase" evidence="2">
    <location>
        <begin position="93"/>
        <end position="297"/>
    </location>
</feature>
<keyword evidence="3" id="KW-0378">Hydrolase</keyword>
<keyword evidence="3" id="KW-0540">Nuclease</keyword>
<keyword evidence="1" id="KW-0472">Membrane</keyword>
<keyword evidence="1" id="KW-1133">Transmembrane helix</keyword>
<evidence type="ECO:0000313" key="4">
    <source>
        <dbReference type="Proteomes" id="UP000646523"/>
    </source>
</evidence>
<keyword evidence="1" id="KW-0812">Transmembrane</keyword>
<gene>
    <name evidence="3" type="ORF">GCM10012289_39160</name>
</gene>
<dbReference type="GO" id="GO:0004519">
    <property type="term" value="F:endonuclease activity"/>
    <property type="evidence" value="ECO:0007669"/>
    <property type="project" value="UniProtKB-KW"/>
</dbReference>
<evidence type="ECO:0000256" key="1">
    <source>
        <dbReference type="SAM" id="Phobius"/>
    </source>
</evidence>
<dbReference type="Pfam" id="PF03372">
    <property type="entry name" value="Exo_endo_phos"/>
    <property type="match status" value="1"/>
</dbReference>
<sequence length="307" mass="32469">MSWIAVVPFAGWALVRLSGFEPDWPWVPVVAYTPYAAAGSLAGTALAWALRRPAAAVVGIAAVVAMGLAVAPRALADGNPAAHGPVMRVLAANLMVGQADTAQLMTLVGQVRPDVLTLQELTPEAMRRLEAAGLRATLPHAVTRPLPGVGGSAVYARHPLTAGETIKLGAFGQARAWLAHPGGARVEIVSVHPCAPKRIGRQPCWQGGLDALPRGGGALRLLAGDFNATLDHLPMRELLASGYRDAADVMGHGFTATWPQALGRTFRLPGVAIDHVLADSRMAVRDFRVLDLRHTDHRPVFAEVRLP</sequence>
<protein>
    <submittedName>
        <fullName evidence="3">Endonuclease</fullName>
    </submittedName>
</protein>
<evidence type="ECO:0000313" key="3">
    <source>
        <dbReference type="EMBL" id="GGO72040.1"/>
    </source>
</evidence>
<dbReference type="AlphaFoldDB" id="A0A917Z3P7"/>
<feature type="transmembrane region" description="Helical" evidence="1">
    <location>
        <begin position="55"/>
        <end position="75"/>
    </location>
</feature>
<dbReference type="InterPro" id="IPR036691">
    <property type="entry name" value="Endo/exonu/phosph_ase_sf"/>
</dbReference>
<dbReference type="EMBL" id="BMNH01000011">
    <property type="protein sequence ID" value="GGO72040.1"/>
    <property type="molecule type" value="Genomic_DNA"/>
</dbReference>
<evidence type="ECO:0000259" key="2">
    <source>
        <dbReference type="Pfam" id="PF03372"/>
    </source>
</evidence>
<keyword evidence="4" id="KW-1185">Reference proteome</keyword>
<reference evidence="3" key="1">
    <citation type="journal article" date="2014" name="Int. J. Syst. Evol. Microbiol.">
        <title>Complete genome sequence of Corynebacterium casei LMG S-19264T (=DSM 44701T), isolated from a smear-ripened cheese.</title>
        <authorList>
            <consortium name="US DOE Joint Genome Institute (JGI-PGF)"/>
            <person name="Walter F."/>
            <person name="Albersmeier A."/>
            <person name="Kalinowski J."/>
            <person name="Ruckert C."/>
        </authorList>
    </citation>
    <scope>NUCLEOTIDE SEQUENCE</scope>
    <source>
        <strain evidence="3">CGMCC 4.7368</strain>
    </source>
</reference>
<dbReference type="InterPro" id="IPR005135">
    <property type="entry name" value="Endo/exonuclease/phosphatase"/>
</dbReference>
<feature type="transmembrane region" description="Helical" evidence="1">
    <location>
        <begin position="29"/>
        <end position="48"/>
    </location>
</feature>
<dbReference type="Gene3D" id="3.60.10.10">
    <property type="entry name" value="Endonuclease/exonuclease/phosphatase"/>
    <property type="match status" value="1"/>
</dbReference>
<comment type="caution">
    <text evidence="3">The sequence shown here is derived from an EMBL/GenBank/DDBJ whole genome shotgun (WGS) entry which is preliminary data.</text>
</comment>